<protein>
    <submittedName>
        <fullName evidence="2">Uncharacterized protein</fullName>
    </submittedName>
</protein>
<gene>
    <name evidence="2" type="ORF">Lfee_0058</name>
    <name evidence="3" type="ORF">NCTC12022_02935</name>
</gene>
<reference evidence="3 5" key="2">
    <citation type="submission" date="2018-06" db="EMBL/GenBank/DDBJ databases">
        <authorList>
            <consortium name="Pathogen Informatics"/>
            <person name="Doyle S."/>
        </authorList>
    </citation>
    <scope>NUCLEOTIDE SEQUENCE [LARGE SCALE GENOMIC DNA]</scope>
    <source>
        <strain evidence="3 5">NCTC12022</strain>
    </source>
</reference>
<dbReference type="Proteomes" id="UP000251942">
    <property type="component" value="Unassembled WGS sequence"/>
</dbReference>
<feature type="compositionally biased region" description="Basic and acidic residues" evidence="1">
    <location>
        <begin position="129"/>
        <end position="140"/>
    </location>
</feature>
<evidence type="ECO:0000313" key="3">
    <source>
        <dbReference type="EMBL" id="SPX62178.1"/>
    </source>
</evidence>
<dbReference type="EMBL" id="LNYB01000004">
    <property type="protein sequence ID" value="KTD04920.1"/>
    <property type="molecule type" value="Genomic_DNA"/>
</dbReference>
<organism evidence="2 4">
    <name type="scientific">Legionella feeleii</name>
    <dbReference type="NCBI Taxonomy" id="453"/>
    <lineage>
        <taxon>Bacteria</taxon>
        <taxon>Pseudomonadati</taxon>
        <taxon>Pseudomonadota</taxon>
        <taxon>Gammaproteobacteria</taxon>
        <taxon>Legionellales</taxon>
        <taxon>Legionellaceae</taxon>
        <taxon>Legionella</taxon>
    </lineage>
</organism>
<feature type="region of interest" description="Disordered" evidence="1">
    <location>
        <begin position="117"/>
        <end position="140"/>
    </location>
</feature>
<keyword evidence="4" id="KW-1185">Reference proteome</keyword>
<sequence>MTNQASDNTNKSTSYSQCAYNMTTTVAAIAGPALIAYFAAPYLALATRAIFPAAYALVIGPPSTIGYYSTYIPAREYACTMVYNNSHIIVGTASATVQAAKKVVSSIANCSAGFFASSKSDSSTQEPSIQHDIETGELRV</sequence>
<name>A0A0W0UA91_9GAMM</name>
<evidence type="ECO:0000313" key="4">
    <source>
        <dbReference type="Proteomes" id="UP000054698"/>
    </source>
</evidence>
<dbReference type="RefSeq" id="WP_058443279.1">
    <property type="nucleotide sequence ID" value="NZ_CAAAHT010000015.1"/>
</dbReference>
<evidence type="ECO:0000313" key="5">
    <source>
        <dbReference type="Proteomes" id="UP000251942"/>
    </source>
</evidence>
<reference evidence="2 4" key="1">
    <citation type="submission" date="2015-11" db="EMBL/GenBank/DDBJ databases">
        <title>Genomic analysis of 38 Legionella species identifies large and diverse effector repertoires.</title>
        <authorList>
            <person name="Burstein D."/>
            <person name="Amaro F."/>
            <person name="Zusman T."/>
            <person name="Lifshitz Z."/>
            <person name="Cohen O."/>
            <person name="Gilbert J.A."/>
            <person name="Pupko T."/>
            <person name="Shuman H.A."/>
            <person name="Segal G."/>
        </authorList>
    </citation>
    <scope>NUCLEOTIDE SEQUENCE [LARGE SCALE GENOMIC DNA]</scope>
    <source>
        <strain evidence="2 4">WO-44C</strain>
    </source>
</reference>
<feature type="compositionally biased region" description="Polar residues" evidence="1">
    <location>
        <begin position="117"/>
        <end position="128"/>
    </location>
</feature>
<dbReference type="AlphaFoldDB" id="A0A0W0UA91"/>
<dbReference type="Proteomes" id="UP000054698">
    <property type="component" value="Unassembled WGS sequence"/>
</dbReference>
<accession>A0A0W0UA91</accession>
<dbReference type="EMBL" id="UASS01000037">
    <property type="protein sequence ID" value="SPX62178.1"/>
    <property type="molecule type" value="Genomic_DNA"/>
</dbReference>
<evidence type="ECO:0000256" key="1">
    <source>
        <dbReference type="SAM" id="MobiDB-lite"/>
    </source>
</evidence>
<evidence type="ECO:0000313" key="2">
    <source>
        <dbReference type="EMBL" id="KTD04920.1"/>
    </source>
</evidence>
<dbReference type="OrthoDB" id="5645211at2"/>
<proteinExistence type="predicted"/>
<dbReference type="PATRIC" id="fig|453.4.peg.67"/>